<name>A0A2N5VBC3_9BASI</name>
<dbReference type="GO" id="GO:0032259">
    <property type="term" value="P:methylation"/>
    <property type="evidence" value="ECO:0007669"/>
    <property type="project" value="UniProtKB-KW"/>
</dbReference>
<feature type="domain" description="SET" evidence="9">
    <location>
        <begin position="553"/>
        <end position="672"/>
    </location>
</feature>
<dbReference type="Pfam" id="PF17907">
    <property type="entry name" value="AWS"/>
    <property type="match status" value="1"/>
</dbReference>
<dbReference type="SMART" id="SM00570">
    <property type="entry name" value="AWS"/>
    <property type="match status" value="1"/>
</dbReference>
<dbReference type="SUPFAM" id="SSF82199">
    <property type="entry name" value="SET domain"/>
    <property type="match status" value="1"/>
</dbReference>
<evidence type="ECO:0000259" key="9">
    <source>
        <dbReference type="PROSITE" id="PS50280"/>
    </source>
</evidence>
<dbReference type="AlphaFoldDB" id="A0A2N5VBC3"/>
<dbReference type="InterPro" id="IPR046341">
    <property type="entry name" value="SET_dom_sf"/>
</dbReference>
<dbReference type="PROSITE" id="PS50868">
    <property type="entry name" value="POST_SET"/>
    <property type="match status" value="1"/>
</dbReference>
<dbReference type="PROSITE" id="PS50280">
    <property type="entry name" value="SET"/>
    <property type="match status" value="1"/>
</dbReference>
<organism evidence="12 13">
    <name type="scientific">Puccinia coronata f. sp. avenae</name>
    <dbReference type="NCBI Taxonomy" id="200324"/>
    <lineage>
        <taxon>Eukaryota</taxon>
        <taxon>Fungi</taxon>
        <taxon>Dikarya</taxon>
        <taxon>Basidiomycota</taxon>
        <taxon>Pucciniomycotina</taxon>
        <taxon>Pucciniomycetes</taxon>
        <taxon>Pucciniales</taxon>
        <taxon>Pucciniaceae</taxon>
        <taxon>Puccinia</taxon>
    </lineage>
</organism>
<dbReference type="InterPro" id="IPR003616">
    <property type="entry name" value="Post-SET_dom"/>
</dbReference>
<feature type="compositionally biased region" description="Basic and acidic residues" evidence="8">
    <location>
        <begin position="156"/>
        <end position="167"/>
    </location>
</feature>
<feature type="compositionally biased region" description="Polar residues" evidence="8">
    <location>
        <begin position="91"/>
        <end position="107"/>
    </location>
</feature>
<feature type="region of interest" description="Disordered" evidence="8">
    <location>
        <begin position="300"/>
        <end position="399"/>
    </location>
</feature>
<proteinExistence type="predicted"/>
<dbReference type="PROSITE" id="PS51215">
    <property type="entry name" value="AWS"/>
    <property type="match status" value="1"/>
</dbReference>
<feature type="region of interest" description="Disordered" evidence="8">
    <location>
        <begin position="1"/>
        <end position="263"/>
    </location>
</feature>
<evidence type="ECO:0000256" key="8">
    <source>
        <dbReference type="SAM" id="MobiDB-lite"/>
    </source>
</evidence>
<evidence type="ECO:0008006" key="14">
    <source>
        <dbReference type="Google" id="ProtNLM"/>
    </source>
</evidence>
<keyword evidence="5" id="KW-0808">Transferase</keyword>
<protein>
    <recommendedName>
        <fullName evidence="14">Histone-lysine N-methyltransferase</fullName>
    </recommendedName>
</protein>
<evidence type="ECO:0000259" key="10">
    <source>
        <dbReference type="PROSITE" id="PS50868"/>
    </source>
</evidence>
<dbReference type="Pfam" id="PF00856">
    <property type="entry name" value="SET"/>
    <property type="match status" value="1"/>
</dbReference>
<evidence type="ECO:0000256" key="7">
    <source>
        <dbReference type="ARBA" id="ARBA00023242"/>
    </source>
</evidence>
<feature type="region of interest" description="Disordered" evidence="8">
    <location>
        <begin position="690"/>
        <end position="726"/>
    </location>
</feature>
<keyword evidence="7" id="KW-0539">Nucleus</keyword>
<dbReference type="EMBL" id="PGCI01000033">
    <property type="protein sequence ID" value="PLW47216.1"/>
    <property type="molecule type" value="Genomic_DNA"/>
</dbReference>
<dbReference type="InterPro" id="IPR050777">
    <property type="entry name" value="SET2_Histone-Lys_MeTrsfase"/>
</dbReference>
<feature type="compositionally biased region" description="Low complexity" evidence="8">
    <location>
        <begin position="65"/>
        <end position="75"/>
    </location>
</feature>
<dbReference type="Proteomes" id="UP000235392">
    <property type="component" value="Unassembled WGS sequence"/>
</dbReference>
<feature type="compositionally biased region" description="Polar residues" evidence="8">
    <location>
        <begin position="121"/>
        <end position="132"/>
    </location>
</feature>
<evidence type="ECO:0000256" key="4">
    <source>
        <dbReference type="ARBA" id="ARBA00022603"/>
    </source>
</evidence>
<reference evidence="12 13" key="1">
    <citation type="submission" date="2017-11" db="EMBL/GenBank/DDBJ databases">
        <title>De novo assembly and phasing of dikaryotic genomes from two isolates of Puccinia coronata f. sp. avenae, the causal agent of oat crown rust.</title>
        <authorList>
            <person name="Miller M.E."/>
            <person name="Zhang Y."/>
            <person name="Omidvar V."/>
            <person name="Sperschneider J."/>
            <person name="Schwessinger B."/>
            <person name="Raley C."/>
            <person name="Palmer J.M."/>
            <person name="Garnica D."/>
            <person name="Upadhyaya N."/>
            <person name="Rathjen J."/>
            <person name="Taylor J.M."/>
            <person name="Park R.F."/>
            <person name="Dodds P.N."/>
            <person name="Hirsch C.D."/>
            <person name="Kianian S.F."/>
            <person name="Figueroa M."/>
        </authorList>
    </citation>
    <scope>NUCLEOTIDE SEQUENCE [LARGE SCALE GENOMIC DNA]</scope>
    <source>
        <strain evidence="12">12SD80</strain>
    </source>
</reference>
<evidence type="ECO:0000313" key="12">
    <source>
        <dbReference type="EMBL" id="PLW47216.1"/>
    </source>
</evidence>
<feature type="domain" description="AWS" evidence="11">
    <location>
        <begin position="496"/>
        <end position="541"/>
    </location>
</feature>
<evidence type="ECO:0000256" key="2">
    <source>
        <dbReference type="ARBA" id="ARBA00004286"/>
    </source>
</evidence>
<dbReference type="GO" id="GO:0042054">
    <property type="term" value="F:histone methyltransferase activity"/>
    <property type="evidence" value="ECO:0007669"/>
    <property type="project" value="InterPro"/>
</dbReference>
<feature type="compositionally biased region" description="Low complexity" evidence="8">
    <location>
        <begin position="365"/>
        <end position="379"/>
    </location>
</feature>
<accession>A0A2N5VBC3</accession>
<dbReference type="Gene3D" id="2.170.270.10">
    <property type="entry name" value="SET domain"/>
    <property type="match status" value="1"/>
</dbReference>
<feature type="compositionally biased region" description="Low complexity" evidence="8">
    <location>
        <begin position="170"/>
        <end position="182"/>
    </location>
</feature>
<feature type="compositionally biased region" description="Low complexity" evidence="8">
    <location>
        <begin position="770"/>
        <end position="780"/>
    </location>
</feature>
<dbReference type="InterPro" id="IPR006560">
    <property type="entry name" value="AWS_dom"/>
</dbReference>
<gene>
    <name evidence="12" type="ORF">PCASD_02327</name>
</gene>
<sequence>MWKPGKWVYVDDEPSESTTNENSNDHSDPPSPPWKLGQVPVETAIFKDGRRMSRRFNPSIKSSDAAATTTTTKFTTPPPQPIVSKKLPRKSTGQLNTGSAQTASDKNSQPRRKSHGMIKDQPSTRTLQNDSLQPAPPETDTQASDASKSPPALDLTIHETGHQERNNHNTSTTPLSPRTSTPQNVFSDLDPPPILTVQTHLGDLKAPSKSRTSLSATEDLPQSILDFNSVTEAPSAEPPTPPAIELSSASISDPRASAPPFADQQIQLPLKKFKPWEALKSFQTDGADVVGDLKLIQEGHQKRLQNNSHVRPFHHHPKRASTPSKALGLSAPTEQTIDAPRSEKNGEEQPCGAETSHPKRDDDLSSSSDLTELSSSLSDLSDEELSEKPRSSASSAVYSEMDLEDDCLPDVLVRKICRPSRAGSSANPQMTTAELIKWKKRKSAVRQHKERKAARRSLDAAAIAAAKLETENWEAPAYMKIKANIYPFRKPELSEFPPAICNCTDGGCGEKCLNRAMFYLCDPKLCQLGQACKNLPFNQRKDAIDESSARLGKGLKVFYTGPIKGWGLKTEIKLKKDQFIIDYRGEIISRDVCYKRVLNEYSGCKHFYLMDYDGSDVIDAGLKGNCSRFINHSCTPNLRVERFKLSGLEEYQFGIFTLRDIEIGEELSYDYGWRNFSDIAPTSNVRTSIHSKPLSQPQVEAAAGGMSTSAGRRAPSTRRAARTGPADTVVTATAPTVQRCYCGTKGCKGFLGAKKLPLPANPASLPPIPSASSSSSLNPSLKRKKKS</sequence>
<evidence type="ECO:0000256" key="1">
    <source>
        <dbReference type="ARBA" id="ARBA00004123"/>
    </source>
</evidence>
<evidence type="ECO:0000256" key="5">
    <source>
        <dbReference type="ARBA" id="ARBA00022679"/>
    </source>
</evidence>
<keyword evidence="6" id="KW-0949">S-adenosyl-L-methionine</keyword>
<keyword evidence="4" id="KW-0489">Methyltransferase</keyword>
<feature type="domain" description="Post-SET" evidence="10">
    <location>
        <begin position="736"/>
        <end position="752"/>
    </location>
</feature>
<comment type="caution">
    <text evidence="12">The sequence shown here is derived from an EMBL/GenBank/DDBJ whole genome shotgun (WGS) entry which is preliminary data.</text>
</comment>
<keyword evidence="3" id="KW-0158">Chromosome</keyword>
<dbReference type="PANTHER" id="PTHR22884">
    <property type="entry name" value="SET DOMAIN PROTEINS"/>
    <property type="match status" value="1"/>
</dbReference>
<evidence type="ECO:0000256" key="6">
    <source>
        <dbReference type="ARBA" id="ARBA00022691"/>
    </source>
</evidence>
<dbReference type="GO" id="GO:0005694">
    <property type="term" value="C:chromosome"/>
    <property type="evidence" value="ECO:0007669"/>
    <property type="project" value="UniProtKB-SubCell"/>
</dbReference>
<comment type="subcellular location">
    <subcellularLocation>
        <location evidence="2">Chromosome</location>
    </subcellularLocation>
    <subcellularLocation>
        <location evidence="1">Nucleus</location>
    </subcellularLocation>
</comment>
<feature type="region of interest" description="Disordered" evidence="8">
    <location>
        <begin position="758"/>
        <end position="787"/>
    </location>
</feature>
<dbReference type="SMART" id="SM00317">
    <property type="entry name" value="SET"/>
    <property type="match status" value="1"/>
</dbReference>
<evidence type="ECO:0000313" key="13">
    <source>
        <dbReference type="Proteomes" id="UP000235392"/>
    </source>
</evidence>
<dbReference type="InterPro" id="IPR001214">
    <property type="entry name" value="SET_dom"/>
</dbReference>
<dbReference type="GO" id="GO:0005634">
    <property type="term" value="C:nucleus"/>
    <property type="evidence" value="ECO:0007669"/>
    <property type="project" value="UniProtKB-SubCell"/>
</dbReference>
<evidence type="ECO:0000256" key="3">
    <source>
        <dbReference type="ARBA" id="ARBA00022454"/>
    </source>
</evidence>
<evidence type="ECO:0000259" key="11">
    <source>
        <dbReference type="PROSITE" id="PS51215"/>
    </source>
</evidence>